<reference evidence="2" key="1">
    <citation type="submission" date="2020-08" db="EMBL/GenBank/DDBJ databases">
        <title>Multicomponent nature underlies the extraordinary mechanical properties of spider dragline silk.</title>
        <authorList>
            <person name="Kono N."/>
            <person name="Nakamura H."/>
            <person name="Mori M."/>
            <person name="Yoshida Y."/>
            <person name="Ohtoshi R."/>
            <person name="Malay A.D."/>
            <person name="Moran D.A.P."/>
            <person name="Tomita M."/>
            <person name="Numata K."/>
            <person name="Arakawa K."/>
        </authorList>
    </citation>
    <scope>NUCLEOTIDE SEQUENCE</scope>
</reference>
<accession>A0A8X6XV33</accession>
<organism evidence="2 3">
    <name type="scientific">Trichonephila inaurata madagascariensis</name>
    <dbReference type="NCBI Taxonomy" id="2747483"/>
    <lineage>
        <taxon>Eukaryota</taxon>
        <taxon>Metazoa</taxon>
        <taxon>Ecdysozoa</taxon>
        <taxon>Arthropoda</taxon>
        <taxon>Chelicerata</taxon>
        <taxon>Arachnida</taxon>
        <taxon>Araneae</taxon>
        <taxon>Araneomorphae</taxon>
        <taxon>Entelegynae</taxon>
        <taxon>Araneoidea</taxon>
        <taxon>Nephilidae</taxon>
        <taxon>Trichonephila</taxon>
        <taxon>Trichonephila inaurata</taxon>
    </lineage>
</organism>
<proteinExistence type="predicted"/>
<dbReference type="Gene3D" id="1.10.340.70">
    <property type="match status" value="1"/>
</dbReference>
<dbReference type="Pfam" id="PF17921">
    <property type="entry name" value="Integrase_H2C2"/>
    <property type="match status" value="1"/>
</dbReference>
<sequence>MLSLVPLTLHHPVDLKAIAEAQKGDTELLNLQISNNTLKLKKIEVPGSDVTLVCDTSMPRPRLFVPASEQRRVFDALHGLSHPGSRATARLISTHFVWPRVQSGCRTWARASLSCQRSKITKHNSSPLHTSILTSLDHYPLQNRIVWPDSHRPFLSLGISMAYGINHCRRRHVSPFCWLDLSILFP</sequence>
<feature type="domain" description="Integrase zinc-binding" evidence="1">
    <location>
        <begin position="65"/>
        <end position="120"/>
    </location>
</feature>
<keyword evidence="3" id="KW-1185">Reference proteome</keyword>
<evidence type="ECO:0000313" key="2">
    <source>
        <dbReference type="EMBL" id="GFY59307.1"/>
    </source>
</evidence>
<dbReference type="InterPro" id="IPR041588">
    <property type="entry name" value="Integrase_H2C2"/>
</dbReference>
<dbReference type="OrthoDB" id="6436542at2759"/>
<gene>
    <name evidence="2" type="primary">g.15823</name>
    <name evidence="2" type="ORF">TNIN_315081</name>
</gene>
<name>A0A8X6XV33_9ARAC</name>
<evidence type="ECO:0000259" key="1">
    <source>
        <dbReference type="Pfam" id="PF17921"/>
    </source>
</evidence>
<protein>
    <submittedName>
        <fullName evidence="2">Integrase catalytic domain-containing protein</fullName>
    </submittedName>
</protein>
<dbReference type="AlphaFoldDB" id="A0A8X6XV33"/>
<dbReference type="EMBL" id="BMAV01012561">
    <property type="protein sequence ID" value="GFY59307.1"/>
    <property type="molecule type" value="Genomic_DNA"/>
</dbReference>
<dbReference type="Proteomes" id="UP000886998">
    <property type="component" value="Unassembled WGS sequence"/>
</dbReference>
<comment type="caution">
    <text evidence="2">The sequence shown here is derived from an EMBL/GenBank/DDBJ whole genome shotgun (WGS) entry which is preliminary data.</text>
</comment>
<evidence type="ECO:0000313" key="3">
    <source>
        <dbReference type="Proteomes" id="UP000886998"/>
    </source>
</evidence>